<gene>
    <name evidence="2" type="ORF">H9646_13750</name>
</gene>
<evidence type="ECO:0000256" key="1">
    <source>
        <dbReference type="SAM" id="MobiDB-lite"/>
    </source>
</evidence>
<feature type="compositionally biased region" description="Polar residues" evidence="1">
    <location>
        <begin position="1"/>
        <end position="18"/>
    </location>
</feature>
<feature type="region of interest" description="Disordered" evidence="1">
    <location>
        <begin position="49"/>
        <end position="70"/>
    </location>
</feature>
<evidence type="ECO:0000313" key="3">
    <source>
        <dbReference type="Proteomes" id="UP000634919"/>
    </source>
</evidence>
<feature type="region of interest" description="Disordered" evidence="1">
    <location>
        <begin position="1"/>
        <end position="32"/>
    </location>
</feature>
<organism evidence="2 3">
    <name type="scientific">Comamonas avium</name>
    <dbReference type="NCBI Taxonomy" id="2762231"/>
    <lineage>
        <taxon>Bacteria</taxon>
        <taxon>Pseudomonadati</taxon>
        <taxon>Pseudomonadota</taxon>
        <taxon>Betaproteobacteria</taxon>
        <taxon>Burkholderiales</taxon>
        <taxon>Comamonadaceae</taxon>
        <taxon>Comamonas</taxon>
    </lineage>
</organism>
<protein>
    <submittedName>
        <fullName evidence="2">Uncharacterized protein</fullName>
    </submittedName>
</protein>
<dbReference type="Proteomes" id="UP000634919">
    <property type="component" value="Unassembled WGS sequence"/>
</dbReference>
<reference evidence="2 3" key="1">
    <citation type="submission" date="2020-08" db="EMBL/GenBank/DDBJ databases">
        <title>A Genomic Blueprint of the Chicken Gut Microbiome.</title>
        <authorList>
            <person name="Gilroy R."/>
            <person name="Ravi A."/>
            <person name="Getino M."/>
            <person name="Pursley I."/>
            <person name="Horton D.L."/>
            <person name="Alikhan N.-F."/>
            <person name="Baker D."/>
            <person name="Gharbi K."/>
            <person name="Hall N."/>
            <person name="Watson M."/>
            <person name="Adriaenssens E.M."/>
            <person name="Foster-Nyarko E."/>
            <person name="Jarju S."/>
            <person name="Secka A."/>
            <person name="Antonio M."/>
            <person name="Oren A."/>
            <person name="Chaudhuri R."/>
            <person name="La Ragione R.M."/>
            <person name="Hildebrand F."/>
            <person name="Pallen M.J."/>
        </authorList>
    </citation>
    <scope>NUCLEOTIDE SEQUENCE [LARGE SCALE GENOMIC DNA]</scope>
    <source>
        <strain evidence="2 3">Sa2CVA6</strain>
    </source>
</reference>
<sequence>MHIPSQPVTYTETPQTRLQDIDSHTTSDDDYELDPNWHVKTVLVDPSKAPTVRVKKARRLQPARSAEQDY</sequence>
<comment type="caution">
    <text evidence="2">The sequence shown here is derived from an EMBL/GenBank/DDBJ whole genome shotgun (WGS) entry which is preliminary data.</text>
</comment>
<evidence type="ECO:0000313" key="2">
    <source>
        <dbReference type="EMBL" id="MBD7961537.1"/>
    </source>
</evidence>
<accession>A0ABR8SDH9</accession>
<name>A0ABR8SDH9_9BURK</name>
<dbReference type="EMBL" id="JACSQK010000006">
    <property type="protein sequence ID" value="MBD7961537.1"/>
    <property type="molecule type" value="Genomic_DNA"/>
</dbReference>
<keyword evidence="3" id="KW-1185">Reference proteome</keyword>
<proteinExistence type="predicted"/>